<protein>
    <submittedName>
        <fullName evidence="3">Uncharacterized protein</fullName>
    </submittedName>
</protein>
<feature type="region of interest" description="Disordered" evidence="1">
    <location>
        <begin position="95"/>
        <end position="118"/>
    </location>
</feature>
<dbReference type="RefSeq" id="WP_063274914.1">
    <property type="nucleotide sequence ID" value="NZ_LQMT02000007.1"/>
</dbReference>
<feature type="transmembrane region" description="Helical" evidence="2">
    <location>
        <begin position="303"/>
        <end position="329"/>
    </location>
</feature>
<keyword evidence="2" id="KW-0812">Transmembrane</keyword>
<name>A0A1W2M1S0_9PSEU</name>
<organism evidence="3 4">
    <name type="scientific">Amycolatopsis keratiniphila subsp. keratiniphila</name>
    <dbReference type="NCBI Taxonomy" id="227715"/>
    <lineage>
        <taxon>Bacteria</taxon>
        <taxon>Bacillati</taxon>
        <taxon>Actinomycetota</taxon>
        <taxon>Actinomycetes</taxon>
        <taxon>Pseudonocardiales</taxon>
        <taxon>Pseudonocardiaceae</taxon>
        <taxon>Amycolatopsis</taxon>
        <taxon>Amycolatopsis japonica group</taxon>
    </lineage>
</organism>
<dbReference type="Proteomes" id="UP000076660">
    <property type="component" value="Unassembled WGS sequence"/>
</dbReference>
<dbReference type="AlphaFoldDB" id="A0A1W2M1S0"/>
<evidence type="ECO:0000256" key="1">
    <source>
        <dbReference type="SAM" id="MobiDB-lite"/>
    </source>
</evidence>
<evidence type="ECO:0000313" key="3">
    <source>
        <dbReference type="EMBL" id="ONF73789.1"/>
    </source>
</evidence>
<proteinExistence type="predicted"/>
<dbReference type="EMBL" id="LQMT02000007">
    <property type="protein sequence ID" value="ONF73789.1"/>
    <property type="molecule type" value="Genomic_DNA"/>
</dbReference>
<dbReference type="OrthoDB" id="3692598at2"/>
<feature type="compositionally biased region" description="Low complexity" evidence="1">
    <location>
        <begin position="109"/>
        <end position="118"/>
    </location>
</feature>
<keyword evidence="2" id="KW-0472">Membrane</keyword>
<gene>
    <name evidence="3" type="ORF">AVR91_0206735</name>
</gene>
<accession>A0A1W2M1S0</accession>
<comment type="caution">
    <text evidence="3">The sequence shown here is derived from an EMBL/GenBank/DDBJ whole genome shotgun (WGS) entry which is preliminary data.</text>
</comment>
<evidence type="ECO:0000313" key="4">
    <source>
        <dbReference type="Proteomes" id="UP000076660"/>
    </source>
</evidence>
<evidence type="ECO:0000256" key="2">
    <source>
        <dbReference type="SAM" id="Phobius"/>
    </source>
</evidence>
<sequence length="384" mass="41681">MGFKVDPEALDKCSKLFDRYGEHAGEISSFVTSETSMSIHEEGLISILLGGHSSAVDGMDQRTEAMQETGAESARTLTQVAENYRFRDGEGAAELDAGYKGGSPAPLTDNSSSVSDSVNNFEDRADPLSALDADLGKSVKPDGFDIEVCDWIDTKAREVTDKVSPAYWARQWLTQVVGGWAHWLGATEWDKDKDPFDWVLEAFGGEWKQWGRCALVWDACAEATERMATNIKYVPEALSHTWEGNAADAAMEYFQKLHSATKTESEAFTAVSALYKWQTESIYNAIQLLNDLINFALDLLADVLIAAGIGLVTGGIGLAVAAPTIALILTTVSAISSALTSTLNAARGFQHILEFFDVPDMPECELDNLGKKGDLGYPGPEKRS</sequence>
<keyword evidence="2" id="KW-1133">Transmembrane helix</keyword>
<reference evidence="3 4" key="1">
    <citation type="submission" date="2016-12" db="EMBL/GenBank/DDBJ databases">
        <title>Amycolatopsis keratiniphila subsp. keratiniphila genome sequencing and assembly.</title>
        <authorList>
            <person name="Mayilraj S."/>
            <person name="Kaur N."/>
        </authorList>
    </citation>
    <scope>NUCLEOTIDE SEQUENCE [LARGE SCALE GENOMIC DNA]</scope>
    <source>
        <strain evidence="3 4">DSM 44409</strain>
    </source>
</reference>